<reference evidence="1 2" key="1">
    <citation type="submission" date="2024-01" db="EMBL/GenBank/DDBJ databases">
        <title>A draft genome for the cacao thread blight pathogen Marasmiellus scandens.</title>
        <authorList>
            <person name="Baruah I.K."/>
            <person name="Leung J."/>
            <person name="Bukari Y."/>
            <person name="Amoako-Attah I."/>
            <person name="Meinhardt L.W."/>
            <person name="Bailey B.A."/>
            <person name="Cohen S.P."/>
        </authorList>
    </citation>
    <scope>NUCLEOTIDE SEQUENCE [LARGE SCALE GENOMIC DNA]</scope>
    <source>
        <strain evidence="1 2">GH-19</strain>
    </source>
</reference>
<accession>A0ABR1IPT5</accession>
<protein>
    <submittedName>
        <fullName evidence="1">Uncharacterized protein</fullName>
    </submittedName>
</protein>
<keyword evidence="2" id="KW-1185">Reference proteome</keyword>
<sequence length="182" mass="20875">MDPAPITVLPDTCPFLVVQYAVENHSRRSEHWALAVLELSQPPVLATFTPKRPPANRATVHLYQLTGTTDTFEFSYASLPYIEFIREPTLCGGCLVGFIPAPCYSNVTWLKTNLRFGVRIYRGDPGWDCQDWVLDCIRWLKPGWVENATGEESIREELVREKQRWEDVADVVYERLINSSLE</sequence>
<comment type="caution">
    <text evidence="1">The sequence shown here is derived from an EMBL/GenBank/DDBJ whole genome shotgun (WGS) entry which is preliminary data.</text>
</comment>
<dbReference type="EMBL" id="JBANRG010000097">
    <property type="protein sequence ID" value="KAK7436175.1"/>
    <property type="molecule type" value="Genomic_DNA"/>
</dbReference>
<gene>
    <name evidence="1" type="ORF">VKT23_019251</name>
</gene>
<evidence type="ECO:0000313" key="2">
    <source>
        <dbReference type="Proteomes" id="UP001498398"/>
    </source>
</evidence>
<proteinExistence type="predicted"/>
<dbReference type="Proteomes" id="UP001498398">
    <property type="component" value="Unassembled WGS sequence"/>
</dbReference>
<organism evidence="1 2">
    <name type="scientific">Marasmiellus scandens</name>
    <dbReference type="NCBI Taxonomy" id="2682957"/>
    <lineage>
        <taxon>Eukaryota</taxon>
        <taxon>Fungi</taxon>
        <taxon>Dikarya</taxon>
        <taxon>Basidiomycota</taxon>
        <taxon>Agaricomycotina</taxon>
        <taxon>Agaricomycetes</taxon>
        <taxon>Agaricomycetidae</taxon>
        <taxon>Agaricales</taxon>
        <taxon>Marasmiineae</taxon>
        <taxon>Omphalotaceae</taxon>
        <taxon>Marasmiellus</taxon>
    </lineage>
</organism>
<evidence type="ECO:0000313" key="1">
    <source>
        <dbReference type="EMBL" id="KAK7436175.1"/>
    </source>
</evidence>
<name>A0ABR1IPT5_9AGAR</name>